<keyword evidence="3" id="KW-1185">Reference proteome</keyword>
<dbReference type="KEGG" id="tes:BW730_14440"/>
<dbReference type="AlphaFoldDB" id="A0A1Q2CQZ4"/>
<gene>
    <name evidence="2" type="ORF">BW730_14440</name>
</gene>
<protein>
    <submittedName>
        <fullName evidence="2">Uncharacterized protein</fullName>
    </submittedName>
</protein>
<evidence type="ECO:0000313" key="2">
    <source>
        <dbReference type="EMBL" id="AQP48524.1"/>
    </source>
</evidence>
<reference evidence="3" key="1">
    <citation type="submission" date="2017-02" db="EMBL/GenBank/DDBJ databases">
        <title>Tessaracoccus aquaemaris sp. nov., isolated from the intestine of a Korean rockfish, Sebastes schlegelii, in a marine aquaculture pond.</title>
        <authorList>
            <person name="Tak E.J."/>
            <person name="Bae J.-W."/>
        </authorList>
    </citation>
    <scope>NUCLEOTIDE SEQUENCE [LARGE SCALE GENOMIC DNA]</scope>
    <source>
        <strain evidence="3">NSG39</strain>
    </source>
</reference>
<organism evidence="2 3">
    <name type="scientific">Tessaracoccus aquimaris</name>
    <dbReference type="NCBI Taxonomy" id="1332264"/>
    <lineage>
        <taxon>Bacteria</taxon>
        <taxon>Bacillati</taxon>
        <taxon>Actinomycetota</taxon>
        <taxon>Actinomycetes</taxon>
        <taxon>Propionibacteriales</taxon>
        <taxon>Propionibacteriaceae</taxon>
        <taxon>Tessaracoccus</taxon>
    </lineage>
</organism>
<feature type="transmembrane region" description="Helical" evidence="1">
    <location>
        <begin position="58"/>
        <end position="78"/>
    </location>
</feature>
<keyword evidence="1" id="KW-0472">Membrane</keyword>
<feature type="transmembrane region" description="Helical" evidence="1">
    <location>
        <begin position="84"/>
        <end position="109"/>
    </location>
</feature>
<keyword evidence="1" id="KW-1133">Transmembrane helix</keyword>
<accession>A0A1Q2CQZ4</accession>
<keyword evidence="1" id="KW-0812">Transmembrane</keyword>
<sequence length="112" mass="11657">MLAWLIAFLLTCAVEVPVVVALAKRDASVRVGRLVAVAFALQATHPLLWLLDPPSLGLLLVAEVGIVVVEGLLLWRLARMSGPTVALLVALIANCASFAVGLLLAPLLASIG</sequence>
<proteinExistence type="predicted"/>
<feature type="transmembrane region" description="Helical" evidence="1">
    <location>
        <begin position="31"/>
        <end position="51"/>
    </location>
</feature>
<dbReference type="Proteomes" id="UP000188145">
    <property type="component" value="Chromosome"/>
</dbReference>
<evidence type="ECO:0000313" key="3">
    <source>
        <dbReference type="Proteomes" id="UP000188145"/>
    </source>
</evidence>
<dbReference type="STRING" id="1332264.BW730_14440"/>
<dbReference type="EMBL" id="CP019606">
    <property type="protein sequence ID" value="AQP48524.1"/>
    <property type="molecule type" value="Genomic_DNA"/>
</dbReference>
<dbReference type="OrthoDB" id="3734527at2"/>
<dbReference type="RefSeq" id="WP_077686863.1">
    <property type="nucleotide sequence ID" value="NZ_CP019606.1"/>
</dbReference>
<name>A0A1Q2CQZ4_9ACTN</name>
<evidence type="ECO:0000256" key="1">
    <source>
        <dbReference type="SAM" id="Phobius"/>
    </source>
</evidence>